<name>T1IHU7_STRMM</name>
<organism evidence="10 11">
    <name type="scientific">Strigamia maritima</name>
    <name type="common">European centipede</name>
    <name type="synonym">Geophilus maritimus</name>
    <dbReference type="NCBI Taxonomy" id="126957"/>
    <lineage>
        <taxon>Eukaryota</taxon>
        <taxon>Metazoa</taxon>
        <taxon>Ecdysozoa</taxon>
        <taxon>Arthropoda</taxon>
        <taxon>Myriapoda</taxon>
        <taxon>Chilopoda</taxon>
        <taxon>Pleurostigmophora</taxon>
        <taxon>Geophilomorpha</taxon>
        <taxon>Linotaeniidae</taxon>
        <taxon>Strigamia</taxon>
    </lineage>
</organism>
<reference evidence="11" key="1">
    <citation type="submission" date="2011-05" db="EMBL/GenBank/DDBJ databases">
        <authorList>
            <person name="Richards S.R."/>
            <person name="Qu J."/>
            <person name="Jiang H."/>
            <person name="Jhangiani S.N."/>
            <person name="Agravi P."/>
            <person name="Goodspeed R."/>
            <person name="Gross S."/>
            <person name="Mandapat C."/>
            <person name="Jackson L."/>
            <person name="Mathew T."/>
            <person name="Pu L."/>
            <person name="Thornton R."/>
            <person name="Saada N."/>
            <person name="Wilczek-Boney K.B."/>
            <person name="Lee S."/>
            <person name="Kovar C."/>
            <person name="Wu Y."/>
            <person name="Scherer S.E."/>
            <person name="Worley K.C."/>
            <person name="Muzny D.M."/>
            <person name="Gibbs R."/>
        </authorList>
    </citation>
    <scope>NUCLEOTIDE SEQUENCE</scope>
    <source>
        <strain evidence="11">Brora</strain>
    </source>
</reference>
<dbReference type="EnsemblMetazoa" id="SMAR000424-RA">
    <property type="protein sequence ID" value="SMAR000424-PA"/>
    <property type="gene ID" value="SMAR000424"/>
</dbReference>
<keyword evidence="11" id="KW-1185">Reference proteome</keyword>
<evidence type="ECO:0000313" key="11">
    <source>
        <dbReference type="Proteomes" id="UP000014500"/>
    </source>
</evidence>
<evidence type="ECO:0000256" key="2">
    <source>
        <dbReference type="ARBA" id="ARBA00022448"/>
    </source>
</evidence>
<evidence type="ECO:0000256" key="5">
    <source>
        <dbReference type="ARBA" id="ARBA00023065"/>
    </source>
</evidence>
<keyword evidence="2" id="KW-0813">Transport</keyword>
<feature type="domain" description="Potassium channel" evidence="9">
    <location>
        <begin position="50"/>
        <end position="124"/>
    </location>
</feature>
<evidence type="ECO:0000256" key="3">
    <source>
        <dbReference type="ARBA" id="ARBA00022692"/>
    </source>
</evidence>
<dbReference type="GO" id="GO:0022841">
    <property type="term" value="F:potassium ion leak channel activity"/>
    <property type="evidence" value="ECO:0007669"/>
    <property type="project" value="TreeGrafter"/>
</dbReference>
<dbReference type="InterPro" id="IPR003280">
    <property type="entry name" value="2pore_dom_K_chnl"/>
</dbReference>
<feature type="transmembrane region" description="Helical" evidence="8">
    <location>
        <begin position="70"/>
        <end position="91"/>
    </location>
</feature>
<dbReference type="SUPFAM" id="SSF81324">
    <property type="entry name" value="Voltage-gated potassium channels"/>
    <property type="match status" value="1"/>
</dbReference>
<feature type="transmembrane region" description="Helical" evidence="8">
    <location>
        <begin position="42"/>
        <end position="63"/>
    </location>
</feature>
<evidence type="ECO:0000256" key="1">
    <source>
        <dbReference type="ARBA" id="ARBA00004141"/>
    </source>
</evidence>
<dbReference type="PANTHER" id="PTHR11003">
    <property type="entry name" value="POTASSIUM CHANNEL, SUBFAMILY K"/>
    <property type="match status" value="1"/>
</dbReference>
<accession>T1IHU7</accession>
<evidence type="ECO:0000313" key="10">
    <source>
        <dbReference type="EnsemblMetazoa" id="SMAR000424-PA"/>
    </source>
</evidence>
<keyword evidence="6 8" id="KW-0472">Membrane</keyword>
<dbReference type="EMBL" id="JH430014">
    <property type="status" value="NOT_ANNOTATED_CDS"/>
    <property type="molecule type" value="Genomic_DNA"/>
</dbReference>
<dbReference type="PANTHER" id="PTHR11003:SF335">
    <property type="entry name" value="POTASSIUM CHANNEL DOMAIN-CONTAINING PROTEIN"/>
    <property type="match status" value="1"/>
</dbReference>
<dbReference type="OMA" id="GALMIIK"/>
<keyword evidence="5" id="KW-0406">Ion transport</keyword>
<proteinExistence type="predicted"/>
<evidence type="ECO:0000256" key="4">
    <source>
        <dbReference type="ARBA" id="ARBA00022989"/>
    </source>
</evidence>
<evidence type="ECO:0000256" key="6">
    <source>
        <dbReference type="ARBA" id="ARBA00023136"/>
    </source>
</evidence>
<protein>
    <recommendedName>
        <fullName evidence="9">Potassium channel domain-containing protein</fullName>
    </recommendedName>
</protein>
<dbReference type="STRING" id="126957.T1IHU7"/>
<dbReference type="Proteomes" id="UP000014500">
    <property type="component" value="Unassembled WGS sequence"/>
</dbReference>
<keyword evidence="3 8" id="KW-0812">Transmembrane</keyword>
<dbReference type="PhylomeDB" id="T1IHU7"/>
<dbReference type="Pfam" id="PF07885">
    <property type="entry name" value="Ion_trans_2"/>
    <property type="match status" value="1"/>
</dbReference>
<dbReference type="HOGENOM" id="CLU_1752007_0_0_1"/>
<dbReference type="GO" id="GO:0030322">
    <property type="term" value="P:stabilization of membrane potential"/>
    <property type="evidence" value="ECO:0007669"/>
    <property type="project" value="TreeGrafter"/>
</dbReference>
<keyword evidence="4 8" id="KW-1133">Transmembrane helix</keyword>
<reference evidence="10" key="2">
    <citation type="submission" date="2015-02" db="UniProtKB">
        <authorList>
            <consortium name="EnsemblMetazoa"/>
        </authorList>
    </citation>
    <scope>IDENTIFICATION</scope>
</reference>
<evidence type="ECO:0000259" key="9">
    <source>
        <dbReference type="Pfam" id="PF07885"/>
    </source>
</evidence>
<sequence length="149" mass="16813">MQMKNKAVHKLIFKKRANSARESEKPTSAEPSSFVVDDNFDLPVSVALFLLLVYILLGALMIIKWETSWSYFHAVYFIFVSLTTIGFGDMVPDNPTYLIITFIYLLFGLALTSMCINVVQESITNTVVQAKDKIAMHLRRSPSADSIKN</sequence>
<dbReference type="AlphaFoldDB" id="T1IHU7"/>
<dbReference type="eggNOG" id="KOG1418">
    <property type="taxonomic scope" value="Eukaryota"/>
</dbReference>
<dbReference type="GO" id="GO:0005886">
    <property type="term" value="C:plasma membrane"/>
    <property type="evidence" value="ECO:0007669"/>
    <property type="project" value="TreeGrafter"/>
</dbReference>
<keyword evidence="7" id="KW-0407">Ion channel</keyword>
<dbReference type="Gene3D" id="1.10.287.70">
    <property type="match status" value="1"/>
</dbReference>
<dbReference type="GO" id="GO:0015271">
    <property type="term" value="F:outward rectifier potassium channel activity"/>
    <property type="evidence" value="ECO:0007669"/>
    <property type="project" value="TreeGrafter"/>
</dbReference>
<comment type="subcellular location">
    <subcellularLocation>
        <location evidence="1">Membrane</location>
        <topology evidence="1">Multi-pass membrane protein</topology>
    </subcellularLocation>
</comment>
<feature type="transmembrane region" description="Helical" evidence="8">
    <location>
        <begin position="97"/>
        <end position="119"/>
    </location>
</feature>
<dbReference type="InterPro" id="IPR013099">
    <property type="entry name" value="K_chnl_dom"/>
</dbReference>
<evidence type="ECO:0000256" key="8">
    <source>
        <dbReference type="SAM" id="Phobius"/>
    </source>
</evidence>
<evidence type="ECO:0000256" key="7">
    <source>
        <dbReference type="ARBA" id="ARBA00023303"/>
    </source>
</evidence>